<dbReference type="CDD" id="cd09272">
    <property type="entry name" value="RNase_HI_RT_Ty1"/>
    <property type="match status" value="1"/>
</dbReference>
<sequence>MILIYEDNQSAICLSKNPQYHSRSKQIDIKYHYIRDQVKDGIINVQYCKTDDIIADMMTKGLHGDQFEKLRKMAGAVETTDVGKIG</sequence>
<reference evidence="1" key="1">
    <citation type="submission" date="2017-05" db="UniProtKB">
        <authorList>
            <consortium name="EnsemblMetazoa"/>
        </authorList>
    </citation>
    <scope>IDENTIFICATION</scope>
</reference>
<dbReference type="EnsemblMetazoa" id="Aqu2.1.34030_001">
    <property type="protein sequence ID" value="Aqu2.1.34030_001"/>
    <property type="gene ID" value="Aqu2.1.34030"/>
</dbReference>
<evidence type="ECO:0000313" key="1">
    <source>
        <dbReference type="EnsemblMetazoa" id="Aqu2.1.34030_001"/>
    </source>
</evidence>
<organism evidence="1">
    <name type="scientific">Amphimedon queenslandica</name>
    <name type="common">Sponge</name>
    <dbReference type="NCBI Taxonomy" id="400682"/>
    <lineage>
        <taxon>Eukaryota</taxon>
        <taxon>Metazoa</taxon>
        <taxon>Porifera</taxon>
        <taxon>Demospongiae</taxon>
        <taxon>Heteroscleromorpha</taxon>
        <taxon>Haplosclerida</taxon>
        <taxon>Niphatidae</taxon>
        <taxon>Amphimedon</taxon>
    </lineage>
</organism>
<proteinExistence type="predicted"/>
<dbReference type="AlphaFoldDB" id="A0A1X7V1B3"/>
<dbReference type="STRING" id="400682.A0A1X7V1B3"/>
<accession>A0A1X7V1B3</accession>
<name>A0A1X7V1B3_AMPQE</name>
<evidence type="ECO:0008006" key="2">
    <source>
        <dbReference type="Google" id="ProtNLM"/>
    </source>
</evidence>
<protein>
    <recommendedName>
        <fullName evidence="2">Reverse transcriptase Ty1/copia-type domain-containing protein</fullName>
    </recommendedName>
</protein>
<dbReference type="InParanoid" id="A0A1X7V1B3"/>